<protein>
    <submittedName>
        <fullName evidence="2">Helix-turn-helix transcriptional regulator</fullName>
    </submittedName>
</protein>
<feature type="domain" description="Transcription regulator PadR N-terminal" evidence="1">
    <location>
        <begin position="12"/>
        <end position="79"/>
    </location>
</feature>
<dbReference type="RefSeq" id="WP_224830306.1">
    <property type="nucleotide sequence ID" value="NZ_JAIVEF010000048.1"/>
</dbReference>
<evidence type="ECO:0000313" key="3">
    <source>
        <dbReference type="Proteomes" id="UP001595925"/>
    </source>
</evidence>
<dbReference type="Proteomes" id="UP001595925">
    <property type="component" value="Unassembled WGS sequence"/>
</dbReference>
<reference evidence="2 3" key="1">
    <citation type="journal article" date="2019" name="Int. J. Syst. Evol. Microbiol.">
        <title>The Global Catalogue of Microorganisms (GCM) 10K type strain sequencing project: providing services to taxonomists for standard genome sequencing and annotation.</title>
        <authorList>
            <consortium name="The Broad Institute Genomics Platform"/>
            <consortium name="The Broad Institute Genome Sequencing Center for Infectious Disease"/>
            <person name="Wu L."/>
            <person name="Ma J."/>
        </authorList>
    </citation>
    <scope>NUCLEOTIDE SEQUENCE [LARGE SCALE GENOMIC DNA]</scope>
    <source>
        <strain evidence="2 3">CGMCC 1.15824</strain>
    </source>
</reference>
<organism evidence="2 3">
    <name type="scientific">Saliphagus infecundisoli</name>
    <dbReference type="NCBI Taxonomy" id="1849069"/>
    <lineage>
        <taxon>Archaea</taxon>
        <taxon>Methanobacteriati</taxon>
        <taxon>Methanobacteriota</taxon>
        <taxon>Stenosarchaea group</taxon>
        <taxon>Halobacteria</taxon>
        <taxon>Halobacteriales</taxon>
        <taxon>Natrialbaceae</taxon>
        <taxon>Saliphagus</taxon>
    </lineage>
</organism>
<keyword evidence="3" id="KW-1185">Reference proteome</keyword>
<sequence length="90" mass="10317">MDTLTGFQRDLLYVIAGLDRPTGQTIEDDLSSYYSTEITLGRTYPNLDMLVAKDLVKKGSLDRRANYYAITPAGETLLHERHDWESQYID</sequence>
<dbReference type="EMBL" id="JBHSJG010000068">
    <property type="protein sequence ID" value="MFC4990308.1"/>
    <property type="molecule type" value="Genomic_DNA"/>
</dbReference>
<evidence type="ECO:0000259" key="1">
    <source>
        <dbReference type="Pfam" id="PF03551"/>
    </source>
</evidence>
<proteinExistence type="predicted"/>
<dbReference type="InterPro" id="IPR036390">
    <property type="entry name" value="WH_DNA-bd_sf"/>
</dbReference>
<dbReference type="SUPFAM" id="SSF46785">
    <property type="entry name" value="Winged helix' DNA-binding domain"/>
    <property type="match status" value="1"/>
</dbReference>
<comment type="caution">
    <text evidence="2">The sequence shown here is derived from an EMBL/GenBank/DDBJ whole genome shotgun (WGS) entry which is preliminary data.</text>
</comment>
<evidence type="ECO:0000313" key="2">
    <source>
        <dbReference type="EMBL" id="MFC4990308.1"/>
    </source>
</evidence>
<dbReference type="Gene3D" id="1.10.10.10">
    <property type="entry name" value="Winged helix-like DNA-binding domain superfamily/Winged helix DNA-binding domain"/>
    <property type="match status" value="1"/>
</dbReference>
<dbReference type="AlphaFoldDB" id="A0ABD5QKJ9"/>
<dbReference type="Pfam" id="PF03551">
    <property type="entry name" value="PadR"/>
    <property type="match status" value="1"/>
</dbReference>
<name>A0ABD5QKJ9_9EURY</name>
<dbReference type="InterPro" id="IPR036388">
    <property type="entry name" value="WH-like_DNA-bd_sf"/>
</dbReference>
<gene>
    <name evidence="2" type="ORF">ACFPFO_21665</name>
</gene>
<accession>A0ABD5QKJ9</accession>
<dbReference type="InterPro" id="IPR005149">
    <property type="entry name" value="Tscrpt_reg_PadR_N"/>
</dbReference>